<organism evidence="1 2">
    <name type="scientific">Vaccinium darrowii</name>
    <dbReference type="NCBI Taxonomy" id="229202"/>
    <lineage>
        <taxon>Eukaryota</taxon>
        <taxon>Viridiplantae</taxon>
        <taxon>Streptophyta</taxon>
        <taxon>Embryophyta</taxon>
        <taxon>Tracheophyta</taxon>
        <taxon>Spermatophyta</taxon>
        <taxon>Magnoliopsida</taxon>
        <taxon>eudicotyledons</taxon>
        <taxon>Gunneridae</taxon>
        <taxon>Pentapetalae</taxon>
        <taxon>asterids</taxon>
        <taxon>Ericales</taxon>
        <taxon>Ericaceae</taxon>
        <taxon>Vaccinioideae</taxon>
        <taxon>Vaccinieae</taxon>
        <taxon>Vaccinium</taxon>
    </lineage>
</organism>
<keyword evidence="2" id="KW-1185">Reference proteome</keyword>
<proteinExistence type="predicted"/>
<dbReference type="EMBL" id="CM037154">
    <property type="protein sequence ID" value="KAH7859872.1"/>
    <property type="molecule type" value="Genomic_DNA"/>
</dbReference>
<dbReference type="Proteomes" id="UP000828048">
    <property type="component" value="Chromosome 4"/>
</dbReference>
<comment type="caution">
    <text evidence="1">The sequence shown here is derived from an EMBL/GenBank/DDBJ whole genome shotgun (WGS) entry which is preliminary data.</text>
</comment>
<sequence>MKYVTANSFSDPVGRSGGIWVLWNPINVAVFAVEVTSQAIHATISRVDCEEWIFTAVYGSPNPTCRDLMWHDLQDRTNNDSKARLLAGDFNDHAESSERRSFQRGPKLTWTNNRAGLANTMVRLDRAVCNNNWNLLFPDAVVKNLPRVYFDHAPFIVYTEGIPDTNPSCRTKPFRFEDMWTSHPGFLKVIKDSWNNSTGPFTVNLENEDDIKVHINNHFMGLFCVSNNNTSINWSNWVHNVVSHDENANLALVPNCEEILTTVRNIEAYKAPGPDGFQALFYHKELNSDSKSGFDKFMYETVVVRWTKQLNGLRMEKGFSEFKLRWLILSPAIVK</sequence>
<protein>
    <submittedName>
        <fullName evidence="1">Uncharacterized protein</fullName>
    </submittedName>
</protein>
<accession>A0ACB7Z4I5</accession>
<name>A0ACB7Z4I5_9ERIC</name>
<evidence type="ECO:0000313" key="1">
    <source>
        <dbReference type="EMBL" id="KAH7859872.1"/>
    </source>
</evidence>
<gene>
    <name evidence="1" type="ORF">Vadar_006549</name>
</gene>
<evidence type="ECO:0000313" key="2">
    <source>
        <dbReference type="Proteomes" id="UP000828048"/>
    </source>
</evidence>
<reference evidence="1 2" key="1">
    <citation type="journal article" date="2021" name="Hortic Res">
        <title>High-quality reference genome and annotation aids understanding of berry development for evergreen blueberry (Vaccinium darrowii).</title>
        <authorList>
            <person name="Yu J."/>
            <person name="Hulse-Kemp A.M."/>
            <person name="Babiker E."/>
            <person name="Staton M."/>
        </authorList>
    </citation>
    <scope>NUCLEOTIDE SEQUENCE [LARGE SCALE GENOMIC DNA]</scope>
    <source>
        <strain evidence="2">cv. NJ 8807/NJ 8810</strain>
        <tissue evidence="1">Young leaf</tissue>
    </source>
</reference>